<feature type="domain" description="NADP-dependent oxidoreductase" evidence="4">
    <location>
        <begin position="22"/>
        <end position="264"/>
    </location>
</feature>
<name>A0ABV0MBR2_9HYPH</name>
<gene>
    <name evidence="5" type="ORF">ABK249_30675</name>
</gene>
<dbReference type="InterPro" id="IPR020471">
    <property type="entry name" value="AKR"/>
</dbReference>
<sequence>MILHFRVGSAELVRNNSFLPKVGLGTWGMRDELCVIAVRNALEMGYRFVDTASFYGNEREVGKGISQSGVCRDEITISTKIWHTDFAPEAMKLSVETSLEKLQVDYIDLLLLHWPPRDLQLAPPLNTLASFVDAGLAKTIGVSNFPQPLLETAVEVTSVPLACNQVEMHIGLRDESLLKVMRDKGIALVAHCPLARGVYSEHPALRAVAAKHKCSWQQVALAWLVMQDNVHAIPGADIPAHQWENLLSTTLMLDEEDRVALEAVQDGRRVSTSPYPVPGMY</sequence>
<dbReference type="PRINTS" id="PR00069">
    <property type="entry name" value="ALDKETRDTASE"/>
</dbReference>
<keyword evidence="3" id="KW-0560">Oxidoreductase</keyword>
<dbReference type="InterPro" id="IPR036812">
    <property type="entry name" value="NAD(P)_OxRdtase_dom_sf"/>
</dbReference>
<comment type="caution">
    <text evidence="5">The sequence shown here is derived from an EMBL/GenBank/DDBJ whole genome shotgun (WGS) entry which is preliminary data.</text>
</comment>
<evidence type="ECO:0000259" key="4">
    <source>
        <dbReference type="Pfam" id="PF00248"/>
    </source>
</evidence>
<evidence type="ECO:0000256" key="1">
    <source>
        <dbReference type="ARBA" id="ARBA00007905"/>
    </source>
</evidence>
<evidence type="ECO:0000256" key="3">
    <source>
        <dbReference type="ARBA" id="ARBA00023002"/>
    </source>
</evidence>
<dbReference type="RefSeq" id="WP_227705958.1">
    <property type="nucleotide sequence ID" value="NZ_JBEAAL010000039.1"/>
</dbReference>
<dbReference type="Gene3D" id="3.20.20.100">
    <property type="entry name" value="NADP-dependent oxidoreductase domain"/>
    <property type="match status" value="1"/>
</dbReference>
<evidence type="ECO:0000313" key="5">
    <source>
        <dbReference type="EMBL" id="MEQ1409275.1"/>
    </source>
</evidence>
<comment type="similarity">
    <text evidence="1">Belongs to the aldo/keto reductase family.</text>
</comment>
<dbReference type="InterPro" id="IPR018170">
    <property type="entry name" value="Aldo/ket_reductase_CS"/>
</dbReference>
<dbReference type="PROSITE" id="PS00062">
    <property type="entry name" value="ALDOKETO_REDUCTASE_2"/>
    <property type="match status" value="1"/>
</dbReference>
<keyword evidence="2" id="KW-0521">NADP</keyword>
<organism evidence="5 6">
    <name type="scientific">Neorhizobium phenanthreniclasticum</name>
    <dbReference type="NCBI Taxonomy" id="3157917"/>
    <lineage>
        <taxon>Bacteria</taxon>
        <taxon>Pseudomonadati</taxon>
        <taxon>Pseudomonadota</taxon>
        <taxon>Alphaproteobacteria</taxon>
        <taxon>Hyphomicrobiales</taxon>
        <taxon>Rhizobiaceae</taxon>
        <taxon>Rhizobium/Agrobacterium group</taxon>
        <taxon>Neorhizobium</taxon>
    </lineage>
</organism>
<accession>A0ABV0MBR2</accession>
<dbReference type="Pfam" id="PF00248">
    <property type="entry name" value="Aldo_ket_red"/>
    <property type="match status" value="1"/>
</dbReference>
<dbReference type="EMBL" id="JBEAAL010000039">
    <property type="protein sequence ID" value="MEQ1409275.1"/>
    <property type="molecule type" value="Genomic_DNA"/>
</dbReference>
<dbReference type="PANTHER" id="PTHR43827:SF3">
    <property type="entry name" value="NADP-DEPENDENT OXIDOREDUCTASE DOMAIN-CONTAINING PROTEIN"/>
    <property type="match status" value="1"/>
</dbReference>
<evidence type="ECO:0000256" key="2">
    <source>
        <dbReference type="ARBA" id="ARBA00022857"/>
    </source>
</evidence>
<dbReference type="PIRSF" id="PIRSF000097">
    <property type="entry name" value="AKR"/>
    <property type="match status" value="1"/>
</dbReference>
<dbReference type="InterPro" id="IPR023210">
    <property type="entry name" value="NADP_OxRdtase_dom"/>
</dbReference>
<dbReference type="SUPFAM" id="SSF51430">
    <property type="entry name" value="NAD(P)-linked oxidoreductase"/>
    <property type="match status" value="1"/>
</dbReference>
<dbReference type="Proteomes" id="UP001496627">
    <property type="component" value="Unassembled WGS sequence"/>
</dbReference>
<evidence type="ECO:0000313" key="6">
    <source>
        <dbReference type="Proteomes" id="UP001496627"/>
    </source>
</evidence>
<dbReference type="PANTHER" id="PTHR43827">
    <property type="entry name" value="2,5-DIKETO-D-GLUCONIC ACID REDUCTASE"/>
    <property type="match status" value="1"/>
</dbReference>
<protein>
    <submittedName>
        <fullName evidence="5">Aldo/keto reductase</fullName>
    </submittedName>
</protein>
<reference evidence="5 6" key="1">
    <citation type="submission" date="2024-05" db="EMBL/GenBank/DDBJ databases">
        <title>Neorhizobium sp. Rsf11, a plant growth promoting and heavy metal resistant PAH-degrader.</title>
        <authorList>
            <person name="Golubev S.N."/>
            <person name="Muratova A.Y."/>
            <person name="Markelova M.I."/>
        </authorList>
    </citation>
    <scope>NUCLEOTIDE SEQUENCE [LARGE SCALE GENOMIC DNA]</scope>
    <source>
        <strain evidence="5 6">Rsf11</strain>
    </source>
</reference>
<proteinExistence type="inferred from homology"/>
<keyword evidence="6" id="KW-1185">Reference proteome</keyword>